<keyword evidence="2" id="KW-1185">Reference proteome</keyword>
<proteinExistence type="predicted"/>
<organism evidence="1 2">
    <name type="scientific">Zalerion maritima</name>
    <dbReference type="NCBI Taxonomy" id="339359"/>
    <lineage>
        <taxon>Eukaryota</taxon>
        <taxon>Fungi</taxon>
        <taxon>Dikarya</taxon>
        <taxon>Ascomycota</taxon>
        <taxon>Pezizomycotina</taxon>
        <taxon>Sordariomycetes</taxon>
        <taxon>Lulworthiomycetidae</taxon>
        <taxon>Lulworthiales</taxon>
        <taxon>Lulworthiaceae</taxon>
        <taxon>Zalerion</taxon>
    </lineage>
</organism>
<accession>A0AAD5RFA7</accession>
<sequence>MVFGSRDGELPNAKQTMLKGNIALRDANLLNVDLTRGLRSGQPASSSPSWEAETSPYAVAGTRSIRVVSFKHLTAGEPSFMRDIQLRKILVKSSNTRICRTPCHDCTEYRNLRISWGDQTRAKQAPCPVLSSVP</sequence>
<comment type="caution">
    <text evidence="1">The sequence shown here is derived from an EMBL/GenBank/DDBJ whole genome shotgun (WGS) entry which is preliminary data.</text>
</comment>
<evidence type="ECO:0000313" key="2">
    <source>
        <dbReference type="Proteomes" id="UP001201980"/>
    </source>
</evidence>
<dbReference type="AlphaFoldDB" id="A0AAD5RFA7"/>
<reference evidence="1" key="1">
    <citation type="submission" date="2022-07" db="EMBL/GenBank/DDBJ databases">
        <title>Draft genome sequence of Zalerion maritima ATCC 34329, a (micro)plastics degrading marine fungus.</title>
        <authorList>
            <person name="Paco A."/>
            <person name="Goncalves M.F.M."/>
            <person name="Rocha-Santos T.A.P."/>
            <person name="Alves A."/>
        </authorList>
    </citation>
    <scope>NUCLEOTIDE SEQUENCE</scope>
    <source>
        <strain evidence="1">ATCC 34329</strain>
    </source>
</reference>
<dbReference type="EMBL" id="JAKWBI020001476">
    <property type="protein sequence ID" value="KAJ2890566.1"/>
    <property type="molecule type" value="Genomic_DNA"/>
</dbReference>
<gene>
    <name evidence="1" type="ORF">MKZ38_001670</name>
</gene>
<name>A0AAD5RFA7_9PEZI</name>
<dbReference type="Proteomes" id="UP001201980">
    <property type="component" value="Unassembled WGS sequence"/>
</dbReference>
<evidence type="ECO:0000313" key="1">
    <source>
        <dbReference type="EMBL" id="KAJ2890566.1"/>
    </source>
</evidence>
<protein>
    <submittedName>
        <fullName evidence="1">Uncharacterized protein</fullName>
    </submittedName>
</protein>